<protein>
    <recommendedName>
        <fullName evidence="9">Major facilitator superfamily (MFS) profile domain-containing protein</fullName>
    </recommendedName>
</protein>
<feature type="region of interest" description="Disordered" evidence="5">
    <location>
        <begin position="482"/>
        <end position="505"/>
    </location>
</feature>
<keyword evidence="8" id="KW-1185">Reference proteome</keyword>
<feature type="transmembrane region" description="Helical" evidence="6">
    <location>
        <begin position="125"/>
        <end position="144"/>
    </location>
</feature>
<dbReference type="Proteomes" id="UP000226431">
    <property type="component" value="Unassembled WGS sequence"/>
</dbReference>
<dbReference type="Gene3D" id="1.20.1250.20">
    <property type="entry name" value="MFS general substrate transporter like domains"/>
    <property type="match status" value="1"/>
</dbReference>
<dbReference type="SUPFAM" id="SSF103473">
    <property type="entry name" value="MFS general substrate transporter"/>
    <property type="match status" value="1"/>
</dbReference>
<feature type="transmembrane region" description="Helical" evidence="6">
    <location>
        <begin position="98"/>
        <end position="118"/>
    </location>
</feature>
<dbReference type="PANTHER" id="PTHR23294">
    <property type="entry name" value="ET TRANSLATION PRODUCT-RELATED"/>
    <property type="match status" value="1"/>
</dbReference>
<evidence type="ECO:0000256" key="4">
    <source>
        <dbReference type="ARBA" id="ARBA00023136"/>
    </source>
</evidence>
<dbReference type="Pfam" id="PF07690">
    <property type="entry name" value="MFS_1"/>
    <property type="match status" value="1"/>
</dbReference>
<comment type="subcellular location">
    <subcellularLocation>
        <location evidence="1">Membrane</location>
        <topology evidence="1">Multi-pass membrane protein</topology>
    </subcellularLocation>
</comment>
<feature type="transmembrane region" description="Helical" evidence="6">
    <location>
        <begin position="395"/>
        <end position="416"/>
    </location>
</feature>
<sequence length="505" mass="54334">MAPWRNRDSFPSFMAAKGPVSGIQDLHVETVNRVHVGRGGSPWEVASRAKSTLCRLRGHPWSQILLISLICFCCPGMYNALTGLGGCGQVDATVAANATVALLSTMAVTSLFIAGPLFAWAGPRISLMAGGWTYALYSGSFLNFNRTGNGALVIASGAMLGVGASLLWIVQGAIMTSYVDESRKGRAIAIFWVVFNLGGGIGSLASFGLNYGSGKGTVSSSTYVALMIVMLFGWSLGLLLYSPERVRGTKTTAPAPKAARPWHRIIIDVARNSARVLCTWRVACMLPLFFSANVFYSYQQNSVNGDTFNIHTRSLNGAFYWLAQMGGGLFIGLILDLPCLGRRGRARLGWSIAFVFGLIIWGGGYQFQLWQNDRLARGQRQDVDFKDSALAAGPMTLYTFYGAYDALWQAFAYWLIGTESNDPTRAAILVGAYKGLQAAGGSIAWRINAFSVSSMTELAMNWGLCIGSLLVVLPVVWTVSASSDDEGDQPERGFDEGSKGDGTQV</sequence>
<feature type="transmembrane region" description="Helical" evidence="6">
    <location>
        <begin position="221"/>
        <end position="241"/>
    </location>
</feature>
<name>A0A2C5ZFT1_9HYPO</name>
<evidence type="ECO:0000313" key="7">
    <source>
        <dbReference type="EMBL" id="PHH80795.1"/>
    </source>
</evidence>
<reference evidence="7 8" key="1">
    <citation type="submission" date="2017-06" db="EMBL/GenBank/DDBJ databases">
        <title>Ant-infecting Ophiocordyceps genomes reveal a high diversity of potential behavioral manipulation genes and a possible major role for enterotoxins.</title>
        <authorList>
            <person name="De Bekker C."/>
            <person name="Evans H.C."/>
            <person name="Brachmann A."/>
            <person name="Hughes D.P."/>
        </authorList>
    </citation>
    <scope>NUCLEOTIDE SEQUENCE [LARGE SCALE GENOMIC DNA]</scope>
    <source>
        <strain evidence="7 8">Map16</strain>
    </source>
</reference>
<dbReference type="InterPro" id="IPR036259">
    <property type="entry name" value="MFS_trans_sf"/>
</dbReference>
<dbReference type="GO" id="GO:0022857">
    <property type="term" value="F:transmembrane transporter activity"/>
    <property type="evidence" value="ECO:0007669"/>
    <property type="project" value="InterPro"/>
</dbReference>
<dbReference type="GO" id="GO:0016020">
    <property type="term" value="C:membrane"/>
    <property type="evidence" value="ECO:0007669"/>
    <property type="project" value="UniProtKB-SubCell"/>
</dbReference>
<keyword evidence="2 6" id="KW-0812">Transmembrane</keyword>
<dbReference type="InterPro" id="IPR011701">
    <property type="entry name" value="MFS"/>
</dbReference>
<evidence type="ECO:0008006" key="9">
    <source>
        <dbReference type="Google" id="ProtNLM"/>
    </source>
</evidence>
<evidence type="ECO:0000313" key="8">
    <source>
        <dbReference type="Proteomes" id="UP000226431"/>
    </source>
</evidence>
<evidence type="ECO:0000256" key="1">
    <source>
        <dbReference type="ARBA" id="ARBA00004141"/>
    </source>
</evidence>
<feature type="transmembrane region" description="Helical" evidence="6">
    <location>
        <begin position="280"/>
        <end position="298"/>
    </location>
</feature>
<feature type="transmembrane region" description="Helical" evidence="6">
    <location>
        <begin position="348"/>
        <end position="367"/>
    </location>
</feature>
<comment type="caution">
    <text evidence="7">The sequence shown here is derived from an EMBL/GenBank/DDBJ whole genome shotgun (WGS) entry which is preliminary data.</text>
</comment>
<organism evidence="7 8">
    <name type="scientific">Ophiocordyceps camponoti-rufipedis</name>
    <dbReference type="NCBI Taxonomy" id="2004952"/>
    <lineage>
        <taxon>Eukaryota</taxon>
        <taxon>Fungi</taxon>
        <taxon>Dikarya</taxon>
        <taxon>Ascomycota</taxon>
        <taxon>Pezizomycotina</taxon>
        <taxon>Sordariomycetes</taxon>
        <taxon>Hypocreomycetidae</taxon>
        <taxon>Hypocreales</taxon>
        <taxon>Ophiocordycipitaceae</taxon>
        <taxon>Ophiocordyceps</taxon>
    </lineage>
</organism>
<keyword evidence="3 6" id="KW-1133">Transmembrane helix</keyword>
<evidence type="ECO:0000256" key="5">
    <source>
        <dbReference type="SAM" id="MobiDB-lite"/>
    </source>
</evidence>
<dbReference type="EMBL" id="NJES01000008">
    <property type="protein sequence ID" value="PHH80795.1"/>
    <property type="molecule type" value="Genomic_DNA"/>
</dbReference>
<feature type="transmembrane region" description="Helical" evidence="6">
    <location>
        <begin position="459"/>
        <end position="479"/>
    </location>
</feature>
<feature type="compositionally biased region" description="Basic and acidic residues" evidence="5">
    <location>
        <begin position="489"/>
        <end position="499"/>
    </location>
</feature>
<keyword evidence="4 6" id="KW-0472">Membrane</keyword>
<dbReference type="AlphaFoldDB" id="A0A2C5ZFT1"/>
<evidence type="ECO:0000256" key="2">
    <source>
        <dbReference type="ARBA" id="ARBA00022692"/>
    </source>
</evidence>
<proteinExistence type="predicted"/>
<feature type="transmembrane region" description="Helical" evidence="6">
    <location>
        <begin position="150"/>
        <end position="175"/>
    </location>
</feature>
<evidence type="ECO:0000256" key="3">
    <source>
        <dbReference type="ARBA" id="ARBA00022989"/>
    </source>
</evidence>
<dbReference type="OrthoDB" id="196103at2759"/>
<accession>A0A2C5ZFT1</accession>
<feature type="transmembrane region" description="Helical" evidence="6">
    <location>
        <begin position="187"/>
        <end position="209"/>
    </location>
</feature>
<dbReference type="InterPro" id="IPR051617">
    <property type="entry name" value="UNC-93-like_regulator"/>
</dbReference>
<evidence type="ECO:0000256" key="6">
    <source>
        <dbReference type="SAM" id="Phobius"/>
    </source>
</evidence>
<dbReference type="PANTHER" id="PTHR23294:SF55">
    <property type="entry name" value="TRANSPORTER, PUTATIVE (AFU_ORTHOLOGUE AFUA_1G17480)-RELATED"/>
    <property type="match status" value="1"/>
</dbReference>
<gene>
    <name evidence="7" type="ORF">CDD80_6885</name>
</gene>
<feature type="transmembrane region" description="Helical" evidence="6">
    <location>
        <begin position="60"/>
        <end position="78"/>
    </location>
</feature>
<feature type="transmembrane region" description="Helical" evidence="6">
    <location>
        <begin position="318"/>
        <end position="336"/>
    </location>
</feature>